<evidence type="ECO:0000256" key="2">
    <source>
        <dbReference type="PROSITE-ProRule" id="PRU00221"/>
    </source>
</evidence>
<accession>A0A9P4QQN4</accession>
<keyword evidence="1" id="KW-0833">Ubl conjugation pathway</keyword>
<comment type="caution">
    <text evidence="4">The sequence shown here is derived from an EMBL/GenBank/DDBJ whole genome shotgun (WGS) entry which is preliminary data.</text>
</comment>
<evidence type="ECO:0000256" key="1">
    <source>
        <dbReference type="ARBA" id="ARBA00022786"/>
    </source>
</evidence>
<feature type="signal peptide" evidence="3">
    <location>
        <begin position="1"/>
        <end position="19"/>
    </location>
</feature>
<feature type="repeat" description="WD" evidence="2">
    <location>
        <begin position="212"/>
        <end position="253"/>
    </location>
</feature>
<evidence type="ECO:0000313" key="4">
    <source>
        <dbReference type="EMBL" id="KAF2729683.1"/>
    </source>
</evidence>
<evidence type="ECO:0000313" key="5">
    <source>
        <dbReference type="Proteomes" id="UP000799444"/>
    </source>
</evidence>
<dbReference type="Pfam" id="PF00400">
    <property type="entry name" value="WD40"/>
    <property type="match status" value="1"/>
</dbReference>
<keyword evidence="2" id="KW-0853">WD repeat</keyword>
<dbReference type="Gene3D" id="2.130.10.10">
    <property type="entry name" value="YVTN repeat-like/Quinoprotein amine dehydrogenase"/>
    <property type="match status" value="1"/>
</dbReference>
<dbReference type="InterPro" id="IPR015943">
    <property type="entry name" value="WD40/YVTN_repeat-like_dom_sf"/>
</dbReference>
<name>A0A9P4QQN4_9PLEO</name>
<dbReference type="PANTHER" id="PTHR15622:SF2">
    <property type="entry name" value="U4_U6 SMALL NUCLEAR RIBONUCLEOPROTEIN PRP4"/>
    <property type="match status" value="1"/>
</dbReference>
<keyword evidence="3" id="KW-0732">Signal</keyword>
<dbReference type="PROSITE" id="PS50082">
    <property type="entry name" value="WD_REPEATS_2"/>
    <property type="match status" value="1"/>
</dbReference>
<sequence length="425" mass="46727">MIFTTLLLALPGLFQVASSRNVPTPIRGRSVQVAAAPAMPTSDLVSDFKKNNVSAKWAEGHPMQWGTEDKKYTYPIPLEAYDFAAAVSPDEKYLVMINTTGSKVVSLDTGAVTSNPTFSYQGSGDRVILVSAANNQYDIIRSASNYSSRTDRVSRIRLGQDGKPTGDVAEYDGRFSSFEAWPFNNDTTRMLTQTDTSVYIYSRSNPSSNLTLTGFTDMVVNEVFSPDGAYVSTASWDGNGRLYDAHTGALVHTFGPLNGQSWITRFSPDGKSVLVTTNYRAIVNIWSLGNSTAAPLSLGPYDSWVRSARWSPDGSLLALGLSGEMFIYRVADMAVVQHWAMEDRGSSEINNMQWLEGGKRLTYRIVGGGVELYDFETNLKYRWGPGDLDHYGGGSVEGSTFVLEKRGWIGGVDSDLKVRFWKYPA</sequence>
<gene>
    <name evidence="4" type="ORF">EJ04DRAFT_588361</name>
</gene>
<dbReference type="PANTHER" id="PTHR15622">
    <property type="entry name" value="WD40 REPEAT PROTEIN"/>
    <property type="match status" value="1"/>
</dbReference>
<reference evidence="4" key="1">
    <citation type="journal article" date="2020" name="Stud. Mycol.">
        <title>101 Dothideomycetes genomes: a test case for predicting lifestyles and emergence of pathogens.</title>
        <authorList>
            <person name="Haridas S."/>
            <person name="Albert R."/>
            <person name="Binder M."/>
            <person name="Bloem J."/>
            <person name="Labutti K."/>
            <person name="Salamov A."/>
            <person name="Andreopoulos B."/>
            <person name="Baker S."/>
            <person name="Barry K."/>
            <person name="Bills G."/>
            <person name="Bluhm B."/>
            <person name="Cannon C."/>
            <person name="Castanera R."/>
            <person name="Culley D."/>
            <person name="Daum C."/>
            <person name="Ezra D."/>
            <person name="Gonzalez J."/>
            <person name="Henrissat B."/>
            <person name="Kuo A."/>
            <person name="Liang C."/>
            <person name="Lipzen A."/>
            <person name="Lutzoni F."/>
            <person name="Magnuson J."/>
            <person name="Mondo S."/>
            <person name="Nolan M."/>
            <person name="Ohm R."/>
            <person name="Pangilinan J."/>
            <person name="Park H.-J."/>
            <person name="Ramirez L."/>
            <person name="Alfaro M."/>
            <person name="Sun H."/>
            <person name="Tritt A."/>
            <person name="Yoshinaga Y."/>
            <person name="Zwiers L.-H."/>
            <person name="Turgeon B."/>
            <person name="Goodwin S."/>
            <person name="Spatafora J."/>
            <person name="Crous P."/>
            <person name="Grigoriev I."/>
        </authorList>
    </citation>
    <scope>NUCLEOTIDE SEQUENCE</scope>
    <source>
        <strain evidence="4">CBS 125425</strain>
    </source>
</reference>
<dbReference type="InterPro" id="IPR001680">
    <property type="entry name" value="WD40_rpt"/>
</dbReference>
<dbReference type="AlphaFoldDB" id="A0A9P4QQN4"/>
<dbReference type="GO" id="GO:0000209">
    <property type="term" value="P:protein polyubiquitination"/>
    <property type="evidence" value="ECO:0007669"/>
    <property type="project" value="TreeGrafter"/>
</dbReference>
<evidence type="ECO:0000256" key="3">
    <source>
        <dbReference type="SAM" id="SignalP"/>
    </source>
</evidence>
<dbReference type="Proteomes" id="UP000799444">
    <property type="component" value="Unassembled WGS sequence"/>
</dbReference>
<dbReference type="SMART" id="SM00320">
    <property type="entry name" value="WD40"/>
    <property type="match status" value="3"/>
</dbReference>
<organism evidence="4 5">
    <name type="scientific">Polyplosphaeria fusca</name>
    <dbReference type="NCBI Taxonomy" id="682080"/>
    <lineage>
        <taxon>Eukaryota</taxon>
        <taxon>Fungi</taxon>
        <taxon>Dikarya</taxon>
        <taxon>Ascomycota</taxon>
        <taxon>Pezizomycotina</taxon>
        <taxon>Dothideomycetes</taxon>
        <taxon>Pleosporomycetidae</taxon>
        <taxon>Pleosporales</taxon>
        <taxon>Tetraplosphaeriaceae</taxon>
        <taxon>Polyplosphaeria</taxon>
    </lineage>
</organism>
<proteinExistence type="predicted"/>
<feature type="chain" id="PRO_5040401689" evidence="3">
    <location>
        <begin position="20"/>
        <end position="425"/>
    </location>
</feature>
<dbReference type="EMBL" id="ML996238">
    <property type="protein sequence ID" value="KAF2729683.1"/>
    <property type="molecule type" value="Genomic_DNA"/>
</dbReference>
<dbReference type="SUPFAM" id="SSF50960">
    <property type="entry name" value="TolB, C-terminal domain"/>
    <property type="match status" value="1"/>
</dbReference>
<keyword evidence="5" id="KW-1185">Reference proteome</keyword>
<dbReference type="OrthoDB" id="1367865at2759"/>
<dbReference type="InterPro" id="IPR051983">
    <property type="entry name" value="WSB_SOCS-box_domain"/>
</dbReference>
<protein>
    <submittedName>
        <fullName evidence="4">WD40 repeat-like protein</fullName>
    </submittedName>
</protein>